<accession>A0A4D6MM58</accession>
<organism evidence="4 5">
    <name type="scientific">Vigna unguiculata</name>
    <name type="common">Cowpea</name>
    <dbReference type="NCBI Taxonomy" id="3917"/>
    <lineage>
        <taxon>Eukaryota</taxon>
        <taxon>Viridiplantae</taxon>
        <taxon>Streptophyta</taxon>
        <taxon>Embryophyta</taxon>
        <taxon>Tracheophyta</taxon>
        <taxon>Spermatophyta</taxon>
        <taxon>Magnoliopsida</taxon>
        <taxon>eudicotyledons</taxon>
        <taxon>Gunneridae</taxon>
        <taxon>Pentapetalae</taxon>
        <taxon>rosids</taxon>
        <taxon>fabids</taxon>
        <taxon>Fabales</taxon>
        <taxon>Fabaceae</taxon>
        <taxon>Papilionoideae</taxon>
        <taxon>50 kb inversion clade</taxon>
        <taxon>NPAAA clade</taxon>
        <taxon>indigoferoid/millettioid clade</taxon>
        <taxon>Phaseoleae</taxon>
        <taxon>Vigna</taxon>
    </lineage>
</organism>
<protein>
    <submittedName>
        <fullName evidence="4">E3 ubiquitin-protein ligase</fullName>
    </submittedName>
</protein>
<dbReference type="InterPro" id="IPR001841">
    <property type="entry name" value="Znf_RING"/>
</dbReference>
<feature type="signal peptide" evidence="2">
    <location>
        <begin position="1"/>
        <end position="19"/>
    </location>
</feature>
<gene>
    <name evidence="4" type="ORF">DEO72_LG8g465</name>
</gene>
<dbReference type="GO" id="GO:0016567">
    <property type="term" value="P:protein ubiquitination"/>
    <property type="evidence" value="ECO:0007669"/>
    <property type="project" value="UniProtKB-UniPathway"/>
</dbReference>
<dbReference type="Proteomes" id="UP000501690">
    <property type="component" value="Linkage Group LG8"/>
</dbReference>
<evidence type="ECO:0000313" key="4">
    <source>
        <dbReference type="EMBL" id="QCE02453.1"/>
    </source>
</evidence>
<keyword evidence="1" id="KW-0479">Metal-binding</keyword>
<dbReference type="PROSITE" id="PS50089">
    <property type="entry name" value="ZF_RING_2"/>
    <property type="match status" value="1"/>
</dbReference>
<reference evidence="4 5" key="1">
    <citation type="submission" date="2019-04" db="EMBL/GenBank/DDBJ databases">
        <title>An improved genome assembly and genetic linkage map for asparagus bean, Vigna unguiculata ssp. sesquipedialis.</title>
        <authorList>
            <person name="Xia Q."/>
            <person name="Zhang R."/>
            <person name="Dong Y."/>
        </authorList>
    </citation>
    <scope>NUCLEOTIDE SEQUENCE [LARGE SCALE GENOMIC DNA]</scope>
    <source>
        <tissue evidence="4">Leaf</tissue>
    </source>
</reference>
<dbReference type="AlphaFoldDB" id="A0A4D6MM58"/>
<dbReference type="EMBL" id="CP039352">
    <property type="protein sequence ID" value="QCE02453.1"/>
    <property type="molecule type" value="Genomic_DNA"/>
</dbReference>
<dbReference type="PANTHER" id="PTHR45676:SF182">
    <property type="entry name" value="RING-TYPE E3 UBIQUITIN TRANSFERASE"/>
    <property type="match status" value="1"/>
</dbReference>
<feature type="domain" description="RING-type" evidence="3">
    <location>
        <begin position="53"/>
        <end position="95"/>
    </location>
</feature>
<evidence type="ECO:0000259" key="3">
    <source>
        <dbReference type="PROSITE" id="PS50089"/>
    </source>
</evidence>
<dbReference type="SMART" id="SM00184">
    <property type="entry name" value="RING"/>
    <property type="match status" value="1"/>
</dbReference>
<keyword evidence="1" id="KW-0862">Zinc</keyword>
<evidence type="ECO:0000256" key="2">
    <source>
        <dbReference type="SAM" id="SignalP"/>
    </source>
</evidence>
<dbReference type="InterPro" id="IPR013083">
    <property type="entry name" value="Znf_RING/FYVE/PHD"/>
</dbReference>
<proteinExistence type="predicted"/>
<dbReference type="SUPFAM" id="SSF57850">
    <property type="entry name" value="RING/U-box"/>
    <property type="match status" value="1"/>
</dbReference>
<dbReference type="Pfam" id="PF13639">
    <property type="entry name" value="zf-RING_2"/>
    <property type="match status" value="1"/>
</dbReference>
<evidence type="ECO:0000256" key="1">
    <source>
        <dbReference type="PROSITE-ProRule" id="PRU00175"/>
    </source>
</evidence>
<name>A0A4D6MM58_VIGUN</name>
<dbReference type="Gene3D" id="3.30.40.10">
    <property type="entry name" value="Zinc/RING finger domain, C3HC4 (zinc finger)"/>
    <property type="match status" value="1"/>
</dbReference>
<feature type="chain" id="PRO_5020039172" evidence="2">
    <location>
        <begin position="20"/>
        <end position="147"/>
    </location>
</feature>
<dbReference type="CDD" id="cd16454">
    <property type="entry name" value="RING-H2_PA-TM-RING"/>
    <property type="match status" value="1"/>
</dbReference>
<keyword evidence="1" id="KW-0863">Zinc-finger</keyword>
<dbReference type="PANTHER" id="PTHR45676">
    <property type="entry name" value="RING-H2 FINGER PROTEIN ATL51-RELATED"/>
    <property type="match status" value="1"/>
</dbReference>
<keyword evidence="2" id="KW-0732">Signal</keyword>
<evidence type="ECO:0000313" key="5">
    <source>
        <dbReference type="Proteomes" id="UP000501690"/>
    </source>
</evidence>
<dbReference type="GO" id="GO:0008270">
    <property type="term" value="F:zinc ion binding"/>
    <property type="evidence" value="ECO:0007669"/>
    <property type="project" value="UniProtKB-KW"/>
</dbReference>
<keyword evidence="5" id="KW-1185">Reference proteome</keyword>
<dbReference type="UniPathway" id="UPA00143"/>
<sequence>MSSTILITFLTTIAFVAQPFQNYIIQRLHRIFKHCGYAAAAVKENEDHESDFCSVCLSQICKGEKIRSLPVCNHRYHADCIGAWLKNHTTCPLCRNKITDHSPQKHKQVKSLGESLFHLIQSFTDLLVAILYMVLPSSITQSFPLVH</sequence>